<dbReference type="Ensembl" id="ENSLCNT00005021872.1">
    <property type="protein sequence ID" value="ENSLCNP00005019533.1"/>
    <property type="gene ID" value="ENSLCNG00005012763.1"/>
</dbReference>
<organism evidence="2 3">
    <name type="scientific">Lynx canadensis</name>
    <name type="common">Canada lynx</name>
    <name type="synonym">Felis canadensis</name>
    <dbReference type="NCBI Taxonomy" id="61383"/>
    <lineage>
        <taxon>Eukaryota</taxon>
        <taxon>Metazoa</taxon>
        <taxon>Chordata</taxon>
        <taxon>Craniata</taxon>
        <taxon>Vertebrata</taxon>
        <taxon>Euteleostomi</taxon>
        <taxon>Mammalia</taxon>
        <taxon>Eutheria</taxon>
        <taxon>Laurasiatheria</taxon>
        <taxon>Carnivora</taxon>
        <taxon>Feliformia</taxon>
        <taxon>Felidae</taxon>
        <taxon>Felinae</taxon>
        <taxon>Lynx</taxon>
    </lineage>
</organism>
<dbReference type="Proteomes" id="UP000472241">
    <property type="component" value="Unplaced"/>
</dbReference>
<protein>
    <submittedName>
        <fullName evidence="2">Uncharacterized protein</fullName>
    </submittedName>
</protein>
<feature type="compositionally biased region" description="Polar residues" evidence="1">
    <location>
        <begin position="83"/>
        <end position="92"/>
    </location>
</feature>
<reference evidence="2" key="2">
    <citation type="submission" date="2025-09" db="UniProtKB">
        <authorList>
            <consortium name="Ensembl"/>
        </authorList>
    </citation>
    <scope>IDENTIFICATION</scope>
</reference>
<evidence type="ECO:0000256" key="1">
    <source>
        <dbReference type="SAM" id="MobiDB-lite"/>
    </source>
</evidence>
<sequence length="92" mass="10345">GGQNGSEFYLNISHLTHRYHKILTEFLKYAPIPLGGEGKTALSLKITLKEEIESILKKNSDQTWGWSSWSEKSPLPSKRPSLNMESTQLLSA</sequence>
<reference evidence="2" key="1">
    <citation type="submission" date="2025-08" db="UniProtKB">
        <authorList>
            <consortium name="Ensembl"/>
        </authorList>
    </citation>
    <scope>IDENTIFICATION</scope>
</reference>
<keyword evidence="3" id="KW-1185">Reference proteome</keyword>
<evidence type="ECO:0000313" key="2">
    <source>
        <dbReference type="Ensembl" id="ENSLCNP00005019533.1"/>
    </source>
</evidence>
<proteinExistence type="predicted"/>
<dbReference type="AlphaFoldDB" id="A0A667HIF4"/>
<accession>A0A667HIF4</accession>
<evidence type="ECO:0000313" key="3">
    <source>
        <dbReference type="Proteomes" id="UP000472241"/>
    </source>
</evidence>
<feature type="region of interest" description="Disordered" evidence="1">
    <location>
        <begin position="64"/>
        <end position="92"/>
    </location>
</feature>
<name>A0A667HIF4_LYNCA</name>